<evidence type="ECO:0000313" key="8">
    <source>
        <dbReference type="EMBL" id="PKU26069.1"/>
    </source>
</evidence>
<keyword evidence="5 7" id="KW-0520">NAD</keyword>
<dbReference type="InterPro" id="IPR005255">
    <property type="entry name" value="PdxA_fam"/>
</dbReference>
<dbReference type="AlphaFoldDB" id="A0A2N3Q089"/>
<dbReference type="SUPFAM" id="SSF53659">
    <property type="entry name" value="Isocitrate/Isopropylmalate dehydrogenase-like"/>
    <property type="match status" value="1"/>
</dbReference>
<accession>A0A2N3Q089</accession>
<sequence length="332" mass="35097">MTKALPLALTMGEPAGIGGDIALAAWRRRKTADLAPFFLIDDADRVTRLADRLDPGVRIQPIDHPEQALACFDDALPVLHRSLPSPSRPGITDPANAQAVIAAIEEAVRLTRSGQAAAVVTNPIHKKVLYDAGFPFPGHTEFLAALAESPRVVMMLAAPQLKVVPVTVHLPLRAAIAALSIDEIVDTGILTAKALREDFGISSPRLAVAGLNPHAGENGAMGSEDEEIVRPAVESLCRQGIDAFGPLAADTMFHPRARAGYDAALCMYHDQALIPLKTLDFDGGVNVTLGLPFIRTSPDHGTALDLAGSGRAHPDSLIAALTMARTMADHRG</sequence>
<comment type="function">
    <text evidence="7">Catalyzes the NAD(P)-dependent oxidation of 4-(phosphooxy)-L-threonine (HTP) into 2-amino-3-oxo-4-(phosphooxy)butyric acid which spontaneously decarboxylates to form 3-amino-2-oxopropyl phosphate (AHAP).</text>
</comment>
<dbReference type="OrthoDB" id="9801783at2"/>
<evidence type="ECO:0000256" key="6">
    <source>
        <dbReference type="ARBA" id="ARBA00023096"/>
    </source>
</evidence>
<keyword evidence="4 7" id="KW-0560">Oxidoreductase</keyword>
<dbReference type="GO" id="GO:0008615">
    <property type="term" value="P:pyridoxine biosynthetic process"/>
    <property type="evidence" value="ECO:0007669"/>
    <property type="project" value="UniProtKB-UniRule"/>
</dbReference>
<evidence type="ECO:0000256" key="1">
    <source>
        <dbReference type="ARBA" id="ARBA00022490"/>
    </source>
</evidence>
<dbReference type="EMBL" id="PIUM01000002">
    <property type="protein sequence ID" value="PKU26069.1"/>
    <property type="molecule type" value="Genomic_DNA"/>
</dbReference>
<dbReference type="PANTHER" id="PTHR30004">
    <property type="entry name" value="4-HYDROXYTHREONINE-4-PHOSPHATE DEHYDROGENASE"/>
    <property type="match status" value="1"/>
</dbReference>
<dbReference type="NCBIfam" id="TIGR00557">
    <property type="entry name" value="pdxA"/>
    <property type="match status" value="1"/>
</dbReference>
<dbReference type="Gene3D" id="3.40.718.10">
    <property type="entry name" value="Isopropylmalate Dehydrogenase"/>
    <property type="match status" value="1"/>
</dbReference>
<dbReference type="NCBIfam" id="NF003699">
    <property type="entry name" value="PRK05312.1"/>
    <property type="match status" value="1"/>
</dbReference>
<feature type="binding site" evidence="7">
    <location>
        <position position="139"/>
    </location>
    <ligand>
        <name>substrate</name>
    </ligand>
</feature>
<feature type="binding site" evidence="7">
    <location>
        <position position="286"/>
    </location>
    <ligand>
        <name>substrate</name>
    </ligand>
</feature>
<keyword evidence="9" id="KW-1185">Reference proteome</keyword>
<feature type="binding site" evidence="7">
    <location>
        <position position="277"/>
    </location>
    <ligand>
        <name>substrate</name>
    </ligand>
</feature>
<comment type="miscellaneous">
    <text evidence="7">The active site is located at the dimer interface.</text>
</comment>
<dbReference type="GO" id="GO:0051287">
    <property type="term" value="F:NAD binding"/>
    <property type="evidence" value="ECO:0007669"/>
    <property type="project" value="InterPro"/>
</dbReference>
<dbReference type="GO" id="GO:0000287">
    <property type="term" value="F:magnesium ion binding"/>
    <property type="evidence" value="ECO:0007669"/>
    <property type="project" value="UniProtKB-UniRule"/>
</dbReference>
<feature type="binding site" evidence="7">
    <location>
        <position position="214"/>
    </location>
    <ligand>
        <name>a divalent metal cation</name>
        <dbReference type="ChEBI" id="CHEBI:60240"/>
        <note>ligand shared between dimeric partners</note>
    </ligand>
</feature>
<feature type="binding site" evidence="7">
    <location>
        <position position="140"/>
    </location>
    <ligand>
        <name>substrate</name>
    </ligand>
</feature>
<feature type="binding site" evidence="7">
    <location>
        <position position="295"/>
    </location>
    <ligand>
        <name>substrate</name>
    </ligand>
</feature>
<dbReference type="GO" id="GO:0050570">
    <property type="term" value="F:4-hydroxythreonine-4-phosphate dehydrogenase activity"/>
    <property type="evidence" value="ECO:0007669"/>
    <property type="project" value="UniProtKB-UniRule"/>
</dbReference>
<dbReference type="EC" id="1.1.1.262" evidence="7"/>
<dbReference type="RefSeq" id="WP_101249030.1">
    <property type="nucleotide sequence ID" value="NZ_PIUM01000002.1"/>
</dbReference>
<evidence type="ECO:0000256" key="7">
    <source>
        <dbReference type="HAMAP-Rule" id="MF_00536"/>
    </source>
</evidence>
<keyword evidence="2 7" id="KW-0479">Metal-binding</keyword>
<feature type="binding site" evidence="7">
    <location>
        <position position="169"/>
    </location>
    <ligand>
        <name>a divalent metal cation</name>
        <dbReference type="ChEBI" id="CHEBI:60240"/>
        <note>ligand shared between dimeric partners</note>
    </ligand>
</feature>
<proteinExistence type="inferred from homology"/>
<dbReference type="GO" id="GO:0005737">
    <property type="term" value="C:cytoplasm"/>
    <property type="evidence" value="ECO:0007669"/>
    <property type="project" value="UniProtKB-SubCell"/>
</dbReference>
<evidence type="ECO:0000313" key="9">
    <source>
        <dbReference type="Proteomes" id="UP000233293"/>
    </source>
</evidence>
<keyword evidence="3 7" id="KW-0521">NADP</keyword>
<dbReference type="Pfam" id="PF04166">
    <property type="entry name" value="PdxA"/>
    <property type="match status" value="1"/>
</dbReference>
<keyword evidence="7" id="KW-0862">Zinc</keyword>
<dbReference type="HAMAP" id="MF_00536">
    <property type="entry name" value="PdxA"/>
    <property type="match status" value="1"/>
</dbReference>
<dbReference type="GO" id="GO:0042823">
    <property type="term" value="P:pyridoxal phosphate biosynthetic process"/>
    <property type="evidence" value="ECO:0007669"/>
    <property type="project" value="UniProtKB-UniRule"/>
</dbReference>
<keyword evidence="7" id="KW-0460">Magnesium</keyword>
<dbReference type="Proteomes" id="UP000233293">
    <property type="component" value="Unassembled WGS sequence"/>
</dbReference>
<protein>
    <recommendedName>
        <fullName evidence="7">4-hydroxythreonine-4-phosphate dehydrogenase</fullName>
        <ecNumber evidence="7">1.1.1.262</ecNumber>
    </recommendedName>
    <alternativeName>
        <fullName evidence="7">4-(phosphohydroxy)-L-threonine dehydrogenase</fullName>
    </alternativeName>
</protein>
<feature type="binding site" evidence="7">
    <location>
        <position position="269"/>
    </location>
    <ligand>
        <name>a divalent metal cation</name>
        <dbReference type="ChEBI" id="CHEBI:60240"/>
        <note>ligand shared between dimeric partners</note>
    </ligand>
</feature>
<dbReference type="GO" id="GO:0008270">
    <property type="term" value="F:zinc ion binding"/>
    <property type="evidence" value="ECO:0007669"/>
    <property type="project" value="UniProtKB-UniRule"/>
</dbReference>
<keyword evidence="6 7" id="KW-0664">Pyridoxine biosynthesis</keyword>
<comment type="subcellular location">
    <subcellularLocation>
        <location evidence="7">Cytoplasm</location>
    </subcellularLocation>
</comment>
<dbReference type="GO" id="GO:0050897">
    <property type="term" value="F:cobalt ion binding"/>
    <property type="evidence" value="ECO:0007669"/>
    <property type="project" value="UniProtKB-UniRule"/>
</dbReference>
<evidence type="ECO:0000256" key="3">
    <source>
        <dbReference type="ARBA" id="ARBA00022857"/>
    </source>
</evidence>
<dbReference type="UniPathway" id="UPA00244">
    <property type="reaction ID" value="UER00312"/>
</dbReference>
<organism evidence="8 9">
    <name type="scientific">Telmatospirillum siberiense</name>
    <dbReference type="NCBI Taxonomy" id="382514"/>
    <lineage>
        <taxon>Bacteria</taxon>
        <taxon>Pseudomonadati</taxon>
        <taxon>Pseudomonadota</taxon>
        <taxon>Alphaproteobacteria</taxon>
        <taxon>Rhodospirillales</taxon>
        <taxon>Rhodospirillaceae</taxon>
        <taxon>Telmatospirillum</taxon>
    </lineage>
</organism>
<dbReference type="InterPro" id="IPR037510">
    <property type="entry name" value="PdxA"/>
</dbReference>
<evidence type="ECO:0000256" key="2">
    <source>
        <dbReference type="ARBA" id="ARBA00022723"/>
    </source>
</evidence>
<evidence type="ECO:0000256" key="5">
    <source>
        <dbReference type="ARBA" id="ARBA00023027"/>
    </source>
</evidence>
<comment type="catalytic activity">
    <reaction evidence="7">
        <text>4-(phosphooxy)-L-threonine + NAD(+) = 3-amino-2-oxopropyl phosphate + CO2 + NADH</text>
        <dbReference type="Rhea" id="RHEA:32275"/>
        <dbReference type="ChEBI" id="CHEBI:16526"/>
        <dbReference type="ChEBI" id="CHEBI:57279"/>
        <dbReference type="ChEBI" id="CHEBI:57540"/>
        <dbReference type="ChEBI" id="CHEBI:57945"/>
        <dbReference type="ChEBI" id="CHEBI:58452"/>
        <dbReference type="EC" id="1.1.1.262"/>
    </reaction>
</comment>
<evidence type="ECO:0000256" key="4">
    <source>
        <dbReference type="ARBA" id="ARBA00023002"/>
    </source>
</evidence>
<gene>
    <name evidence="7" type="primary">pdxA</name>
    <name evidence="8" type="ORF">CWS72_02745</name>
</gene>
<comment type="cofactor">
    <cofactor evidence="7">
        <name>Zn(2+)</name>
        <dbReference type="ChEBI" id="CHEBI:29105"/>
    </cofactor>
    <cofactor evidence="7">
        <name>Mg(2+)</name>
        <dbReference type="ChEBI" id="CHEBI:18420"/>
    </cofactor>
    <cofactor evidence="7">
        <name>Co(2+)</name>
        <dbReference type="ChEBI" id="CHEBI:48828"/>
    </cofactor>
    <text evidence="7">Binds 1 divalent metal cation per subunit. Can use ions such as Zn(2+), Mg(2+) or Co(2+).</text>
</comment>
<name>A0A2N3Q089_9PROT</name>
<comment type="caution">
    <text evidence="8">The sequence shown here is derived from an EMBL/GenBank/DDBJ whole genome shotgun (WGS) entry which is preliminary data.</text>
</comment>
<keyword evidence="7" id="KW-0170">Cobalt</keyword>
<comment type="pathway">
    <text evidence="7">Cofactor biosynthesis; pyridoxine 5'-phosphate biosynthesis; pyridoxine 5'-phosphate from D-erythrose 4-phosphate: step 4/5.</text>
</comment>
<reference evidence="9" key="1">
    <citation type="submission" date="2017-12" db="EMBL/GenBank/DDBJ databases">
        <title>Draft genome sequence of Telmatospirillum siberiense 26-4b1T, an acidotolerant peatland alphaproteobacterium potentially involved in sulfur cycling.</title>
        <authorList>
            <person name="Hausmann B."/>
            <person name="Pjevac P."/>
            <person name="Schreck K."/>
            <person name="Herbold C.W."/>
            <person name="Daims H."/>
            <person name="Wagner M."/>
            <person name="Pester M."/>
            <person name="Loy A."/>
        </authorList>
    </citation>
    <scope>NUCLEOTIDE SEQUENCE [LARGE SCALE GENOMIC DNA]</scope>
    <source>
        <strain evidence="9">26-4b1</strain>
    </source>
</reference>
<dbReference type="PANTHER" id="PTHR30004:SF6">
    <property type="entry name" value="D-THREONATE 4-PHOSPHATE DEHYDROGENASE"/>
    <property type="match status" value="1"/>
</dbReference>
<comment type="similarity">
    <text evidence="7">Belongs to the PdxA family.</text>
</comment>
<keyword evidence="1 7" id="KW-0963">Cytoplasm</keyword>
<comment type="subunit">
    <text evidence="7">Homodimer.</text>
</comment>